<organism evidence="1 2">
    <name type="scientific">Catharanthus roseus</name>
    <name type="common">Madagascar periwinkle</name>
    <name type="synonym">Vinca rosea</name>
    <dbReference type="NCBI Taxonomy" id="4058"/>
    <lineage>
        <taxon>Eukaryota</taxon>
        <taxon>Viridiplantae</taxon>
        <taxon>Streptophyta</taxon>
        <taxon>Embryophyta</taxon>
        <taxon>Tracheophyta</taxon>
        <taxon>Spermatophyta</taxon>
        <taxon>Magnoliopsida</taxon>
        <taxon>eudicotyledons</taxon>
        <taxon>Gunneridae</taxon>
        <taxon>Pentapetalae</taxon>
        <taxon>asterids</taxon>
        <taxon>lamiids</taxon>
        <taxon>Gentianales</taxon>
        <taxon>Apocynaceae</taxon>
        <taxon>Rauvolfioideae</taxon>
        <taxon>Vinceae</taxon>
        <taxon>Catharanthinae</taxon>
        <taxon>Catharanthus</taxon>
    </lineage>
</organism>
<keyword evidence="2" id="KW-1185">Reference proteome</keyword>
<gene>
    <name evidence="1" type="ORF">M9H77_08096</name>
</gene>
<reference evidence="2" key="1">
    <citation type="journal article" date="2023" name="Nat. Plants">
        <title>Single-cell RNA sequencing provides a high-resolution roadmap for understanding the multicellular compartmentation of specialized metabolism.</title>
        <authorList>
            <person name="Sun S."/>
            <person name="Shen X."/>
            <person name="Li Y."/>
            <person name="Li Y."/>
            <person name="Wang S."/>
            <person name="Li R."/>
            <person name="Zhang H."/>
            <person name="Shen G."/>
            <person name="Guo B."/>
            <person name="Wei J."/>
            <person name="Xu J."/>
            <person name="St-Pierre B."/>
            <person name="Chen S."/>
            <person name="Sun C."/>
        </authorList>
    </citation>
    <scope>NUCLEOTIDE SEQUENCE [LARGE SCALE GENOMIC DNA]</scope>
</reference>
<evidence type="ECO:0000313" key="1">
    <source>
        <dbReference type="EMBL" id="KAI5677146.1"/>
    </source>
</evidence>
<dbReference type="Proteomes" id="UP001060085">
    <property type="component" value="Linkage Group LG02"/>
</dbReference>
<name>A0ACC0BWU7_CATRO</name>
<evidence type="ECO:0000313" key="2">
    <source>
        <dbReference type="Proteomes" id="UP001060085"/>
    </source>
</evidence>
<sequence length="319" mass="35817">MSATKARMQNQDASIQNLETQIGQIAKLVFDLKELFRATRRIGNFRINKALADLGASINVMSYNMYKKLGLGSRTPTRMSISLADKTLHFPPIAMPRKTAASVFFKRARIADPSSPEHNPPIPPFLDQVTNRLNKGGVYYPSLAKDFNTNITLKNKKYLINIKTTVKGVKITLDRTLISQIASIPNEGLAITFGSISRIILSDEAWRHSEASHRVGIHPQPNTGHFRTIRNAKYFSPRMRVVSGLIDFGHQYTKPTQHPGKVVAEEEEDEDEGEGAEDSDVEYDESDSSICATLEHMQIRQPNTRMPWRILKMHSGAKS</sequence>
<protein>
    <submittedName>
        <fullName evidence="1">Uncharacterized protein</fullName>
    </submittedName>
</protein>
<dbReference type="EMBL" id="CM044702">
    <property type="protein sequence ID" value="KAI5677146.1"/>
    <property type="molecule type" value="Genomic_DNA"/>
</dbReference>
<accession>A0ACC0BWU7</accession>
<comment type="caution">
    <text evidence="1">The sequence shown here is derived from an EMBL/GenBank/DDBJ whole genome shotgun (WGS) entry which is preliminary data.</text>
</comment>
<proteinExistence type="predicted"/>